<evidence type="ECO:0008006" key="3">
    <source>
        <dbReference type="Google" id="ProtNLM"/>
    </source>
</evidence>
<dbReference type="RefSeq" id="WP_121645896.1">
    <property type="nucleotide sequence ID" value="NZ_RCWN01000001.1"/>
</dbReference>
<reference evidence="1 2" key="1">
    <citation type="submission" date="2018-10" db="EMBL/GenBank/DDBJ databases">
        <title>Notoacmeibacter sp. M2BS9Y-3-1, whole genome shotgun sequence.</title>
        <authorList>
            <person name="Tuo L."/>
        </authorList>
    </citation>
    <scope>NUCLEOTIDE SEQUENCE [LARGE SCALE GENOMIC DNA]</scope>
    <source>
        <strain evidence="1 2">M2BS9Y-3-1</strain>
    </source>
</reference>
<evidence type="ECO:0000313" key="1">
    <source>
        <dbReference type="EMBL" id="RLQ88928.1"/>
    </source>
</evidence>
<dbReference type="Pfam" id="PF05489">
    <property type="entry name" value="Phage_tail_X"/>
    <property type="match status" value="1"/>
</dbReference>
<evidence type="ECO:0000313" key="2">
    <source>
        <dbReference type="Proteomes" id="UP000281094"/>
    </source>
</evidence>
<proteinExistence type="predicted"/>
<dbReference type="Proteomes" id="UP000281094">
    <property type="component" value="Unassembled WGS sequence"/>
</dbReference>
<dbReference type="AlphaFoldDB" id="A0A3L7JDR3"/>
<name>A0A3L7JDR3_9HYPH</name>
<keyword evidence="2" id="KW-1185">Reference proteome</keyword>
<protein>
    <recommendedName>
        <fullName evidence="3">Phage tail protein</fullName>
    </recommendedName>
</protein>
<sequence>MRRAVTDAPIRLDRLAKSLFGSEQSGTVEALLAANPLLALSLQVDFVVPAGTVLSIPETVETPADRLTRPWE</sequence>
<dbReference type="EMBL" id="RCWN01000001">
    <property type="protein sequence ID" value="RLQ88928.1"/>
    <property type="molecule type" value="Genomic_DNA"/>
</dbReference>
<gene>
    <name evidence="1" type="ORF">D8780_12505</name>
</gene>
<comment type="caution">
    <text evidence="1">The sequence shown here is derived from an EMBL/GenBank/DDBJ whole genome shotgun (WGS) entry which is preliminary data.</text>
</comment>
<accession>A0A3L7JDR3</accession>
<organism evidence="1 2">
    <name type="scientific">Notoacmeibacter ruber</name>
    <dbReference type="NCBI Taxonomy" id="2670375"/>
    <lineage>
        <taxon>Bacteria</taxon>
        <taxon>Pseudomonadati</taxon>
        <taxon>Pseudomonadota</taxon>
        <taxon>Alphaproteobacteria</taxon>
        <taxon>Hyphomicrobiales</taxon>
        <taxon>Notoacmeibacteraceae</taxon>
        <taxon>Notoacmeibacter</taxon>
    </lineage>
</organism>
<dbReference type="InterPro" id="IPR008861">
    <property type="entry name" value="GpX-like"/>
</dbReference>